<comment type="similarity">
    <text evidence="1">Belongs to the peptidase M28 family. M28B subfamily.</text>
</comment>
<protein>
    <recommendedName>
        <fullName evidence="2">Peptide hydrolase</fullName>
        <ecNumber evidence="2">3.4.-.-</ecNumber>
    </recommendedName>
</protein>
<dbReference type="PANTHER" id="PTHR10404:SF46">
    <property type="entry name" value="VACUOLAR PROTEIN SORTING-ASSOCIATED PROTEIN 70"/>
    <property type="match status" value="1"/>
</dbReference>
<dbReference type="InterPro" id="IPR007484">
    <property type="entry name" value="Peptidase_M28"/>
</dbReference>
<dbReference type="Gene3D" id="3.40.630.10">
    <property type="entry name" value="Zn peptidases"/>
    <property type="match status" value="1"/>
</dbReference>
<name>A0A137PIA8_CONC2</name>
<dbReference type="FunFam" id="3.40.630.10:FF:000101">
    <property type="entry name" value="N-acetylated alpha-linked acidic dipeptidase like 1"/>
    <property type="match status" value="1"/>
</dbReference>
<reference evidence="4 5" key="1">
    <citation type="journal article" date="2015" name="Genome Biol. Evol.">
        <title>Phylogenomic analyses indicate that early fungi evolved digesting cell walls of algal ancestors of land plants.</title>
        <authorList>
            <person name="Chang Y."/>
            <person name="Wang S."/>
            <person name="Sekimoto S."/>
            <person name="Aerts A.L."/>
            <person name="Choi C."/>
            <person name="Clum A."/>
            <person name="LaButti K.M."/>
            <person name="Lindquist E.A."/>
            <person name="Yee Ngan C."/>
            <person name="Ohm R.A."/>
            <person name="Salamov A.A."/>
            <person name="Grigoriev I.V."/>
            <person name="Spatafora J.W."/>
            <person name="Berbee M.L."/>
        </authorList>
    </citation>
    <scope>NUCLEOTIDE SEQUENCE [LARGE SCALE GENOMIC DNA]</scope>
    <source>
        <strain evidence="4 5">NRRL 28638</strain>
    </source>
</reference>
<proteinExistence type="inferred from homology"/>
<feature type="non-terminal residue" evidence="4">
    <location>
        <position position="1"/>
    </location>
</feature>
<evidence type="ECO:0000313" key="4">
    <source>
        <dbReference type="EMBL" id="KXN74733.1"/>
    </source>
</evidence>
<dbReference type="PANTHER" id="PTHR10404">
    <property type="entry name" value="N-ACETYLATED-ALPHA-LINKED ACIDIC DIPEPTIDASE"/>
    <property type="match status" value="1"/>
</dbReference>
<dbReference type="SUPFAM" id="SSF52025">
    <property type="entry name" value="PA domain"/>
    <property type="match status" value="1"/>
</dbReference>
<keyword evidence="2" id="KW-0479">Metal-binding</keyword>
<dbReference type="OMA" id="RSIMFCN"/>
<dbReference type="OrthoDB" id="5841748at2759"/>
<dbReference type="GO" id="GO:0046872">
    <property type="term" value="F:metal ion binding"/>
    <property type="evidence" value="ECO:0007669"/>
    <property type="project" value="UniProtKB-KW"/>
</dbReference>
<dbReference type="GO" id="GO:0004180">
    <property type="term" value="F:carboxypeptidase activity"/>
    <property type="evidence" value="ECO:0007669"/>
    <property type="project" value="TreeGrafter"/>
</dbReference>
<feature type="domain" description="Peptidase M28" evidence="3">
    <location>
        <begin position="278"/>
        <end position="457"/>
    </location>
</feature>
<keyword evidence="2" id="KW-0862">Zinc</keyword>
<keyword evidence="2" id="KW-0645">Protease</keyword>
<evidence type="ECO:0000256" key="2">
    <source>
        <dbReference type="RuleBase" id="RU361240"/>
    </source>
</evidence>
<gene>
    <name evidence="4" type="ORF">CONCODRAFT_32749</name>
</gene>
<keyword evidence="2" id="KW-0378">Hydrolase</keyword>
<dbReference type="STRING" id="796925.A0A137PIA8"/>
<sequence>KSYFSGEKNDQELIFNLESKFKGFNLKTEIVPYYPYISKSYKVKIEVTDPPKFQYVCNTYEPRIDEDKGTHEKPSVLGYHPYASFDTIKARVVYVNYGTVEDFKTLLDQDTRVVGRIVIIRQGKIPLGEIIDNAYEFGAVGVITFFDPIDDGYYKGPLYPVGPYRNQNTISRDTSLNWITYPGDPLTPGSPASLSANRTAPGKAKNIPRILVLPVNVNDATQLFKTLVKEGTKVDKFDKSWKGGLPLGYYTGPSTAHIEMTLEGEGRSKPIWNLLSTIKGIQYPHQIVVIGGKRDNLGKGGSHGSVSTSALMEVTRILDEYQKIGWRPARTIIVGSWDGTELGLLGSTEWVEDELKRLNGSAIAYIDIGDVVGPNFKASSTYSLNRLLKSITKSVASPNRAGSTIYDDFKKAKSEVGDLNEMKDYIPFFYHAGIPSIHVGYDGPDTVHNSHYDTLHNLFKLKDPSLNKTLAIAQVASVLTIELATDAIVPLNITDYGFKIKR</sequence>
<evidence type="ECO:0000313" key="5">
    <source>
        <dbReference type="Proteomes" id="UP000070444"/>
    </source>
</evidence>
<dbReference type="InterPro" id="IPR039373">
    <property type="entry name" value="Peptidase_M28B"/>
</dbReference>
<evidence type="ECO:0000259" key="3">
    <source>
        <dbReference type="Pfam" id="PF04389"/>
    </source>
</evidence>
<dbReference type="Proteomes" id="UP000070444">
    <property type="component" value="Unassembled WGS sequence"/>
</dbReference>
<dbReference type="Pfam" id="PF04389">
    <property type="entry name" value="Peptidase_M28"/>
    <property type="match status" value="1"/>
</dbReference>
<organism evidence="4 5">
    <name type="scientific">Conidiobolus coronatus (strain ATCC 28846 / CBS 209.66 / NRRL 28638)</name>
    <name type="common">Delacroixia coronata</name>
    <dbReference type="NCBI Taxonomy" id="796925"/>
    <lineage>
        <taxon>Eukaryota</taxon>
        <taxon>Fungi</taxon>
        <taxon>Fungi incertae sedis</taxon>
        <taxon>Zoopagomycota</taxon>
        <taxon>Entomophthoromycotina</taxon>
        <taxon>Entomophthoromycetes</taxon>
        <taxon>Entomophthorales</taxon>
        <taxon>Ancylistaceae</taxon>
        <taxon>Conidiobolus</taxon>
    </lineage>
</organism>
<evidence type="ECO:0000256" key="1">
    <source>
        <dbReference type="ARBA" id="ARBA00005634"/>
    </source>
</evidence>
<dbReference type="EMBL" id="KQ964421">
    <property type="protein sequence ID" value="KXN74733.1"/>
    <property type="molecule type" value="Genomic_DNA"/>
</dbReference>
<dbReference type="EC" id="3.4.-.-" evidence="2"/>
<keyword evidence="5" id="KW-1185">Reference proteome</keyword>
<dbReference type="Gene3D" id="3.50.30.30">
    <property type="match status" value="1"/>
</dbReference>
<accession>A0A137PIA8</accession>
<dbReference type="SUPFAM" id="SSF53187">
    <property type="entry name" value="Zn-dependent exopeptidases"/>
    <property type="match status" value="1"/>
</dbReference>
<feature type="non-terminal residue" evidence="4">
    <location>
        <position position="502"/>
    </location>
</feature>
<dbReference type="AlphaFoldDB" id="A0A137PIA8"/>
<dbReference type="InterPro" id="IPR046450">
    <property type="entry name" value="PA_dom_sf"/>
</dbReference>
<dbReference type="GO" id="GO:0006508">
    <property type="term" value="P:proteolysis"/>
    <property type="evidence" value="ECO:0007669"/>
    <property type="project" value="UniProtKB-KW"/>
</dbReference>